<dbReference type="Proteomes" id="UP000289340">
    <property type="component" value="Chromosome 17"/>
</dbReference>
<evidence type="ECO:0000256" key="2">
    <source>
        <dbReference type="SAM" id="MobiDB-lite"/>
    </source>
</evidence>
<feature type="region of interest" description="Disordered" evidence="2">
    <location>
        <begin position="67"/>
        <end position="101"/>
    </location>
</feature>
<gene>
    <name evidence="3" type="ORF">D0Y65_044509</name>
</gene>
<sequence length="179" mass="20036">MAVMTIATIMMVTVDDNDDDDKKVMVTEVMTMMIYGDECKDAHGNDNVNHDESDTLKEAEIGVCASKPKGLRRGSSSEAVLYSPPDSPTMKSLFKPKPRTPSDIVKQTRDLLLRLTSRDDDNMPDLTKNLRDLKSILYGNSESEPVPEACAQLTQEFFADNTLRLLIQYLPKLNLEAIH</sequence>
<evidence type="ECO:0000313" key="3">
    <source>
        <dbReference type="EMBL" id="RZB54580.1"/>
    </source>
</evidence>
<dbReference type="AlphaFoldDB" id="A0A445G054"/>
<dbReference type="SUPFAM" id="SSF48371">
    <property type="entry name" value="ARM repeat"/>
    <property type="match status" value="1"/>
</dbReference>
<evidence type="ECO:0000313" key="4">
    <source>
        <dbReference type="Proteomes" id="UP000289340"/>
    </source>
</evidence>
<evidence type="ECO:0000256" key="1">
    <source>
        <dbReference type="ARBA" id="ARBA00011012"/>
    </source>
</evidence>
<dbReference type="EMBL" id="QZWG01000017">
    <property type="protein sequence ID" value="RZB54580.1"/>
    <property type="molecule type" value="Genomic_DNA"/>
</dbReference>
<proteinExistence type="inferred from homology"/>
<name>A0A445G054_GLYSO</name>
<keyword evidence="4" id="KW-1185">Reference proteome</keyword>
<accession>A0A445G054</accession>
<comment type="similarity">
    <text evidence="1">Belongs to the Mo25 family.</text>
</comment>
<protein>
    <submittedName>
        <fullName evidence="3">Putative MO25-like protein isoform B</fullName>
    </submittedName>
</protein>
<dbReference type="PANTHER" id="PTHR10182">
    <property type="entry name" value="CALCIUM-BINDING PROTEIN 39-RELATED"/>
    <property type="match status" value="1"/>
</dbReference>
<dbReference type="Pfam" id="PF08569">
    <property type="entry name" value="Mo25"/>
    <property type="match status" value="1"/>
</dbReference>
<dbReference type="GO" id="GO:0043539">
    <property type="term" value="F:protein serine/threonine kinase activator activity"/>
    <property type="evidence" value="ECO:0007669"/>
    <property type="project" value="TreeGrafter"/>
</dbReference>
<dbReference type="InterPro" id="IPR016024">
    <property type="entry name" value="ARM-type_fold"/>
</dbReference>
<reference evidence="3 4" key="1">
    <citation type="submission" date="2018-09" db="EMBL/GenBank/DDBJ databases">
        <title>A high-quality reference genome of wild soybean provides a powerful tool to mine soybean genomes.</title>
        <authorList>
            <person name="Xie M."/>
            <person name="Chung C.Y.L."/>
            <person name="Li M.-W."/>
            <person name="Wong F.-L."/>
            <person name="Chan T.-F."/>
            <person name="Lam H.-M."/>
        </authorList>
    </citation>
    <scope>NUCLEOTIDE SEQUENCE [LARGE SCALE GENOMIC DNA]</scope>
    <source>
        <strain evidence="4">cv. W05</strain>
        <tissue evidence="3">Hypocotyl of etiolated seedlings</tissue>
    </source>
</reference>
<dbReference type="GO" id="GO:0035556">
    <property type="term" value="P:intracellular signal transduction"/>
    <property type="evidence" value="ECO:0007669"/>
    <property type="project" value="TreeGrafter"/>
</dbReference>
<organism evidence="3 4">
    <name type="scientific">Glycine soja</name>
    <name type="common">Wild soybean</name>
    <dbReference type="NCBI Taxonomy" id="3848"/>
    <lineage>
        <taxon>Eukaryota</taxon>
        <taxon>Viridiplantae</taxon>
        <taxon>Streptophyta</taxon>
        <taxon>Embryophyta</taxon>
        <taxon>Tracheophyta</taxon>
        <taxon>Spermatophyta</taxon>
        <taxon>Magnoliopsida</taxon>
        <taxon>eudicotyledons</taxon>
        <taxon>Gunneridae</taxon>
        <taxon>Pentapetalae</taxon>
        <taxon>rosids</taxon>
        <taxon>fabids</taxon>
        <taxon>Fabales</taxon>
        <taxon>Fabaceae</taxon>
        <taxon>Papilionoideae</taxon>
        <taxon>50 kb inversion clade</taxon>
        <taxon>NPAAA clade</taxon>
        <taxon>indigoferoid/millettioid clade</taxon>
        <taxon>Phaseoleae</taxon>
        <taxon>Glycine</taxon>
        <taxon>Glycine subgen. Soja</taxon>
    </lineage>
</organism>
<comment type="caution">
    <text evidence="3">The sequence shown here is derived from an EMBL/GenBank/DDBJ whole genome shotgun (WGS) entry which is preliminary data.</text>
</comment>
<dbReference type="InterPro" id="IPR011989">
    <property type="entry name" value="ARM-like"/>
</dbReference>
<dbReference type="PANTHER" id="PTHR10182:SF35">
    <property type="entry name" value="CALCIUM-BINDING PROTEIN"/>
    <property type="match status" value="1"/>
</dbReference>
<dbReference type="Gene3D" id="1.25.10.10">
    <property type="entry name" value="Leucine-rich Repeat Variant"/>
    <property type="match status" value="1"/>
</dbReference>
<dbReference type="InterPro" id="IPR013878">
    <property type="entry name" value="Mo25"/>
</dbReference>